<reference evidence="1" key="1">
    <citation type="journal article" date="2023" name="Insect Mol. Biol.">
        <title>Genome sequencing provides insights into the evolution of gene families encoding plant cell wall-degrading enzymes in longhorned beetles.</title>
        <authorList>
            <person name="Shin N.R."/>
            <person name="Okamura Y."/>
            <person name="Kirsch R."/>
            <person name="Pauchet Y."/>
        </authorList>
    </citation>
    <scope>NUCLEOTIDE SEQUENCE</scope>
    <source>
        <strain evidence="1">MMC_N1</strain>
    </source>
</reference>
<comment type="caution">
    <text evidence="1">The sequence shown here is derived from an EMBL/GenBank/DDBJ whole genome shotgun (WGS) entry which is preliminary data.</text>
</comment>
<gene>
    <name evidence="1" type="ORF">NQ317_001383</name>
</gene>
<proteinExistence type="predicted"/>
<keyword evidence="2" id="KW-1185">Reference proteome</keyword>
<organism evidence="1 2">
    <name type="scientific">Molorchus minor</name>
    <dbReference type="NCBI Taxonomy" id="1323400"/>
    <lineage>
        <taxon>Eukaryota</taxon>
        <taxon>Metazoa</taxon>
        <taxon>Ecdysozoa</taxon>
        <taxon>Arthropoda</taxon>
        <taxon>Hexapoda</taxon>
        <taxon>Insecta</taxon>
        <taxon>Pterygota</taxon>
        <taxon>Neoptera</taxon>
        <taxon>Endopterygota</taxon>
        <taxon>Coleoptera</taxon>
        <taxon>Polyphaga</taxon>
        <taxon>Cucujiformia</taxon>
        <taxon>Chrysomeloidea</taxon>
        <taxon>Cerambycidae</taxon>
        <taxon>Lamiinae</taxon>
        <taxon>Monochamini</taxon>
        <taxon>Molorchus</taxon>
    </lineage>
</organism>
<evidence type="ECO:0000313" key="2">
    <source>
        <dbReference type="Proteomes" id="UP001162164"/>
    </source>
</evidence>
<evidence type="ECO:0008006" key="3">
    <source>
        <dbReference type="Google" id="ProtNLM"/>
    </source>
</evidence>
<accession>A0ABQ9J7S4</accession>
<evidence type="ECO:0000313" key="1">
    <source>
        <dbReference type="EMBL" id="KAJ8973977.1"/>
    </source>
</evidence>
<dbReference type="EMBL" id="JAPWTJ010001075">
    <property type="protein sequence ID" value="KAJ8973977.1"/>
    <property type="molecule type" value="Genomic_DNA"/>
</dbReference>
<dbReference type="Gene3D" id="3.30.160.60">
    <property type="entry name" value="Classic Zinc Finger"/>
    <property type="match status" value="1"/>
</dbReference>
<dbReference type="Proteomes" id="UP001162164">
    <property type="component" value="Unassembled WGS sequence"/>
</dbReference>
<name>A0ABQ9J7S4_9CUCU</name>
<protein>
    <recommendedName>
        <fullName evidence="3">C2H2-type domain-containing protein</fullName>
    </recommendedName>
</protein>
<sequence>MSNRLGLSPIVHRRSRRIKDFCWVRFNAETETVDFTQTVGLIIHTIMDSVACASCVRVLTSYVNFATICEGTEEKINLYCGMQQNEATIKLSKMEAFSIVVSMERESFFSNLECSFNGSFVKEEVELTDSSERCKLEKSEMCQNHTDYRENLKKPAKFSCLNVECVNIEQYTNIGSKSTCWFTRIFQKSKFLSAKCKFQTKNTKRYLKSHLLVHKNISEVQMFRCDMCKFQTQKHKAGLKKHLLIHKKISELKNDYM</sequence>